<feature type="domain" description="Fibronectin type-III" evidence="3">
    <location>
        <begin position="521"/>
        <end position="623"/>
    </location>
</feature>
<organism evidence="4 5">
    <name type="scientific">Porites lobata</name>
    <dbReference type="NCBI Taxonomy" id="104759"/>
    <lineage>
        <taxon>Eukaryota</taxon>
        <taxon>Metazoa</taxon>
        <taxon>Cnidaria</taxon>
        <taxon>Anthozoa</taxon>
        <taxon>Hexacorallia</taxon>
        <taxon>Scleractinia</taxon>
        <taxon>Fungiina</taxon>
        <taxon>Poritidae</taxon>
        <taxon>Porites</taxon>
    </lineage>
</organism>
<dbReference type="InterPro" id="IPR013099">
    <property type="entry name" value="K_chnl_dom"/>
</dbReference>
<feature type="transmembrane region" description="Helical" evidence="2">
    <location>
        <begin position="748"/>
        <end position="773"/>
    </location>
</feature>
<keyword evidence="2" id="KW-1133">Transmembrane helix</keyword>
<dbReference type="PROSITE" id="PS50853">
    <property type="entry name" value="FN3"/>
    <property type="match status" value="5"/>
</dbReference>
<evidence type="ECO:0000313" key="5">
    <source>
        <dbReference type="Proteomes" id="UP001159405"/>
    </source>
</evidence>
<dbReference type="PANTHER" id="PTHR46708">
    <property type="entry name" value="TENASCIN"/>
    <property type="match status" value="1"/>
</dbReference>
<dbReference type="InterPro" id="IPR036116">
    <property type="entry name" value="FN3_sf"/>
</dbReference>
<feature type="domain" description="Fibronectin type-III" evidence="3">
    <location>
        <begin position="71"/>
        <end position="165"/>
    </location>
</feature>
<accession>A0ABN8Q947</accession>
<keyword evidence="5" id="KW-1185">Reference proteome</keyword>
<reference evidence="4 5" key="1">
    <citation type="submission" date="2022-05" db="EMBL/GenBank/DDBJ databases">
        <authorList>
            <consortium name="Genoscope - CEA"/>
            <person name="William W."/>
        </authorList>
    </citation>
    <scope>NUCLEOTIDE SEQUENCE [LARGE SCALE GENOMIC DNA]</scope>
</reference>
<feature type="transmembrane region" description="Helical" evidence="2">
    <location>
        <begin position="785"/>
        <end position="806"/>
    </location>
</feature>
<keyword evidence="2" id="KW-0472">Membrane</keyword>
<sequence>MVKYWGEEENKESASARIVCNTTHSLLIDSLKPSTSYVVQVTAFWSGQVVREQVNISTEERDSCFSVLLEYKLNVTGHNVSGSEIQVYWNPVPLDTQGYRVKYWALTDGEDAAGIRNVSNTTHSLLIDRLKPSTVYTVQVTALLTGQVIRGEANISTEKSDYKLDVTGHNVSDSKIQVFWNPLSLDLIHGYSVRYWALEGDWVSTAVRNVSKTTHSLLIDRLRPSTVYVVQVTALLTGQIIRGEANISTDAEPGSLSNNVFERRTSTGSGLFSFFDGGFAQIFSQIASITVKKLRNTNFISSRYVKRENTSLPVDVPPCDSPNQLTTRDITATSAILDWVYDGACAAAGLVTGYRLTYTSHGIPTELDIPDGQTTETQLNQLTPETIYRVEVLALTSDGKNSPPSDWVEFTTEHDSASDLTPNNLHAVLVLSDAISLRWSLPENDEVAVHQNDYTVMYRPVTGGAERHVTIEGHGKRSCFLSGLRPKTTYQLRVKASGAHEDGPVSPSINVTTLDSVPSAPPSNITIMASTSTNQLPVQWKKIPETEANGVITGYLVKYQAVMVGGKSVEDEPVREKIVAAHTYSVTLDDVQSFTAYDIRIAGVTKRGEGVYSKQMVQETCHCEKRLSTNYWLNPPYVISSSTNQNISGIFMDVLDKMVPQCCGDCYNGHGKSVIDYNLDGRNNSARKDTKQDLNEAIDHRNDLTFPVHGYTDQRTYLGSYKYVPVVETPGAAFIVKHDRLKAPITNALFTSWPLAIVILVFLLLFGFLFWMMDCAENPEEIPPAFLKGFWEAMWWAFITAATVGYGDRTPRSFLAKGLAMVWMLTGAVLFNLLTSYLSAGLTVLTVQDTFKLYGMEVAALDDSPEYYLAVRRNAQVNQVRNYTRLEDIRDDLLSGVVKGALVDTYVAAARKDIFDHESLAVHKLIDYRSSFGIVLGGNSVRLQHCFVDYLKQERSFLSSLIDNYTETLQPSTASRAEQEATGLFDSSDDVYKVNVIVLSVILTAAVLCGVVYELCRRRMNREVEDKEIRLMLTRKEELIQEMRVLLAEFYSNMNRQYIKLSARHGQERKVVLDTMMTEIKSLPPQERRKRANLHEEEQKSWECKDNKLYLDDTS</sequence>
<evidence type="ECO:0000259" key="3">
    <source>
        <dbReference type="PROSITE" id="PS50853"/>
    </source>
</evidence>
<dbReference type="SUPFAM" id="SSF49265">
    <property type="entry name" value="Fibronectin type III"/>
    <property type="match status" value="3"/>
</dbReference>
<protein>
    <recommendedName>
        <fullName evidence="3">Fibronectin type-III domain-containing protein</fullName>
    </recommendedName>
</protein>
<dbReference type="PANTHER" id="PTHR46708:SF2">
    <property type="entry name" value="FIBRONECTIN TYPE-III DOMAIN-CONTAINING PROTEIN"/>
    <property type="match status" value="1"/>
</dbReference>
<dbReference type="Gene3D" id="2.60.40.10">
    <property type="entry name" value="Immunoglobulins"/>
    <property type="match status" value="5"/>
</dbReference>
<feature type="domain" description="Fibronectin type-III" evidence="3">
    <location>
        <begin position="421"/>
        <end position="516"/>
    </location>
</feature>
<evidence type="ECO:0000313" key="4">
    <source>
        <dbReference type="EMBL" id="CAH3159688.1"/>
    </source>
</evidence>
<feature type="domain" description="Fibronectin type-III" evidence="3">
    <location>
        <begin position="321"/>
        <end position="415"/>
    </location>
</feature>
<dbReference type="Pfam" id="PF07885">
    <property type="entry name" value="Ion_trans_2"/>
    <property type="match status" value="1"/>
</dbReference>
<dbReference type="Proteomes" id="UP001159405">
    <property type="component" value="Unassembled WGS sequence"/>
</dbReference>
<evidence type="ECO:0000256" key="1">
    <source>
        <dbReference type="ARBA" id="ARBA00022737"/>
    </source>
</evidence>
<dbReference type="InterPro" id="IPR013783">
    <property type="entry name" value="Ig-like_fold"/>
</dbReference>
<dbReference type="CDD" id="cd00063">
    <property type="entry name" value="FN3"/>
    <property type="match status" value="5"/>
</dbReference>
<dbReference type="Pfam" id="PF00041">
    <property type="entry name" value="fn3"/>
    <property type="match status" value="5"/>
</dbReference>
<dbReference type="Gene3D" id="1.10.287.70">
    <property type="match status" value="1"/>
</dbReference>
<proteinExistence type="predicted"/>
<dbReference type="SUPFAM" id="SSF81324">
    <property type="entry name" value="Voltage-gated potassium channels"/>
    <property type="match status" value="1"/>
</dbReference>
<feature type="transmembrane region" description="Helical" evidence="2">
    <location>
        <begin position="818"/>
        <end position="838"/>
    </location>
</feature>
<dbReference type="SMART" id="SM00060">
    <property type="entry name" value="FN3"/>
    <property type="match status" value="5"/>
</dbReference>
<name>A0ABN8Q947_9CNID</name>
<dbReference type="EMBL" id="CALNXK010000114">
    <property type="protein sequence ID" value="CAH3159688.1"/>
    <property type="molecule type" value="Genomic_DNA"/>
</dbReference>
<evidence type="ECO:0000256" key="2">
    <source>
        <dbReference type="SAM" id="Phobius"/>
    </source>
</evidence>
<dbReference type="InterPro" id="IPR003961">
    <property type="entry name" value="FN3_dom"/>
</dbReference>
<feature type="non-terminal residue" evidence="4">
    <location>
        <position position="1115"/>
    </location>
</feature>
<comment type="caution">
    <text evidence="4">The sequence shown here is derived from an EMBL/GenBank/DDBJ whole genome shotgun (WGS) entry which is preliminary data.</text>
</comment>
<keyword evidence="2" id="KW-0812">Transmembrane</keyword>
<feature type="domain" description="Fibronectin type-III" evidence="3">
    <location>
        <begin position="1"/>
        <end position="61"/>
    </location>
</feature>
<feature type="transmembrane region" description="Helical" evidence="2">
    <location>
        <begin position="994"/>
        <end position="1013"/>
    </location>
</feature>
<dbReference type="InterPro" id="IPR050991">
    <property type="entry name" value="ECM_Regulatory_Proteins"/>
</dbReference>
<keyword evidence="1" id="KW-0677">Repeat</keyword>
<gene>
    <name evidence="4" type="ORF">PLOB_00003712</name>
</gene>